<organism evidence="3 4">
    <name type="scientific">Neorickettsia helminthoeca str. Oregon</name>
    <dbReference type="NCBI Taxonomy" id="1286528"/>
    <lineage>
        <taxon>Bacteria</taxon>
        <taxon>Pseudomonadati</taxon>
        <taxon>Pseudomonadota</taxon>
        <taxon>Alphaproteobacteria</taxon>
        <taxon>Rickettsiales</taxon>
        <taxon>Anaplasmataceae</taxon>
        <taxon>Neorickettsia</taxon>
    </lineage>
</organism>
<protein>
    <submittedName>
        <fullName evidence="3">PBP superfamily domain protein</fullName>
    </submittedName>
</protein>
<keyword evidence="1" id="KW-0732">Signal</keyword>
<dbReference type="KEGG" id="nhm:NHE_0068"/>
<dbReference type="PANTHER" id="PTHR30570:SF1">
    <property type="entry name" value="PHOSPHATE-BINDING PROTEIN PSTS"/>
    <property type="match status" value="1"/>
</dbReference>
<evidence type="ECO:0000259" key="2">
    <source>
        <dbReference type="Pfam" id="PF12849"/>
    </source>
</evidence>
<sequence length="336" mass="37815">MFRLFLFCILLTNFVGAREHVQIVGSSTVFPFISVISEEFARTYRVQTPMVESTGTSAGFKLFCMGVGEAHPDIAVSSRRIDETELALCKVYSVDKADILEIKLGEDALVIASDAGSNFRYQFSSDDIFRAIAFYIPSGMSLIKNPNKRWIDIDSKRFYDSEIKIYGPLKNTGTFESIKQLILFRHCLSDPAFKLAYEKDKLRGACSVIRDDGVYVEASSDENVIVQKLVRNPDAFGLFSYSFFIRNASKLKSHQVDGVQPSYESIMSGEYGLTRPIYLYVKIPHLDFVPNLKGLLREVLSDNALGTYGYLRALGMIPVPDKDLQAVREHVRDLTS</sequence>
<name>X5GVI1_9RICK</name>
<evidence type="ECO:0000313" key="3">
    <source>
        <dbReference type="EMBL" id="AHX11042.1"/>
    </source>
</evidence>
<dbReference type="Pfam" id="PF12849">
    <property type="entry name" value="PBP_like_2"/>
    <property type="match status" value="1"/>
</dbReference>
<keyword evidence="4" id="KW-1185">Reference proteome</keyword>
<dbReference type="InterPro" id="IPR024370">
    <property type="entry name" value="PBP_domain"/>
</dbReference>
<dbReference type="HOGENOM" id="CLU_026228_0_0_5"/>
<dbReference type="EMBL" id="CP007481">
    <property type="protein sequence ID" value="AHX11042.1"/>
    <property type="molecule type" value="Genomic_DNA"/>
</dbReference>
<dbReference type="RefSeq" id="WP_051579490.1">
    <property type="nucleotide sequence ID" value="NZ_CP007481.1"/>
</dbReference>
<evidence type="ECO:0000256" key="1">
    <source>
        <dbReference type="ARBA" id="ARBA00022729"/>
    </source>
</evidence>
<evidence type="ECO:0000313" key="4">
    <source>
        <dbReference type="Proteomes" id="UP000023755"/>
    </source>
</evidence>
<dbReference type="InterPro" id="IPR050811">
    <property type="entry name" value="Phosphate_ABC_transporter"/>
</dbReference>
<gene>
    <name evidence="3" type="ORF">NHE_0068</name>
</gene>
<dbReference type="SUPFAM" id="SSF53850">
    <property type="entry name" value="Periplasmic binding protein-like II"/>
    <property type="match status" value="1"/>
</dbReference>
<proteinExistence type="predicted"/>
<reference evidence="3 4" key="1">
    <citation type="submission" date="2014-03" db="EMBL/GenBank/DDBJ databases">
        <title>Sequencing and Comparison of Genomes and Transcriptome Profiles of Human Ehrlichiosis Agents.</title>
        <authorList>
            <person name="Lin M."/>
            <person name="Daugherty S.C."/>
            <person name="Nagaraj S."/>
            <person name="Cheng Z."/>
            <person name="Xiong Q."/>
            <person name="Lin F.-Y."/>
            <person name="Sengamalay N."/>
            <person name="Ott S."/>
            <person name="Godinez A."/>
            <person name="Tallon L.J."/>
            <person name="Sadzewicz L."/>
            <person name="Fraser C.M."/>
            <person name="Dunning Hotopp J.C."/>
            <person name="Rikihisa Y."/>
        </authorList>
    </citation>
    <scope>NUCLEOTIDE SEQUENCE [LARGE SCALE GENOMIC DNA]</scope>
    <source>
        <strain evidence="3 4">Oregon</strain>
    </source>
</reference>
<dbReference type="Gene3D" id="3.40.190.10">
    <property type="entry name" value="Periplasmic binding protein-like II"/>
    <property type="match status" value="2"/>
</dbReference>
<dbReference type="AlphaFoldDB" id="X5GVI1"/>
<accession>X5GVI1</accession>
<dbReference type="PANTHER" id="PTHR30570">
    <property type="entry name" value="PERIPLASMIC PHOSPHATE BINDING COMPONENT OF PHOSPHATE ABC TRANSPORTER"/>
    <property type="match status" value="1"/>
</dbReference>
<dbReference type="STRING" id="1286528.NHE_0068"/>
<dbReference type="Proteomes" id="UP000023755">
    <property type="component" value="Chromosome"/>
</dbReference>
<feature type="domain" description="PBP" evidence="2">
    <location>
        <begin position="18"/>
        <end position="302"/>
    </location>
</feature>
<dbReference type="OrthoDB" id="9790048at2"/>